<keyword evidence="2" id="KW-1185">Reference proteome</keyword>
<name>A0ABY9RIQ9_9BURK</name>
<dbReference type="InterPro" id="IPR046042">
    <property type="entry name" value="DUF6000"/>
</dbReference>
<dbReference type="RefSeq" id="WP_309482598.1">
    <property type="nucleotide sequence ID" value="NZ_CP133720.1"/>
</dbReference>
<reference evidence="1" key="1">
    <citation type="submission" date="2023-09" db="EMBL/GenBank/DDBJ databases">
        <title>Undibacterium sp. 20NA77.5 isolated from freshwater.</title>
        <authorList>
            <person name="Le V."/>
            <person name="Ko S.-R."/>
            <person name="Ahn C.-Y."/>
            <person name="Oh H.-M."/>
        </authorList>
    </citation>
    <scope>NUCLEOTIDE SEQUENCE</scope>
    <source>
        <strain evidence="1">20NA77.5</strain>
    </source>
</reference>
<sequence length="209" mass="23972">MTPLQMHVAGATVQHLGPFGEIVVPTNTSPLSPEIRDKWVRPLYFGLRHDRAAAFVEKNLGEADLELVKVLLSHFDWRSRKTGAHLAAFLGLSDFEDQIGRLLLRSDVCYAGFGYCVAIAEFNTPIGVQYLNRYLDYYLKKPELFFDQNNVMAALKYLDEVNGTKFFDLHLGNWNDFVVGKQNWDLERSIDGFKEYVALFKDIKKRCET</sequence>
<accession>A0ABY9RIQ9</accession>
<proteinExistence type="predicted"/>
<evidence type="ECO:0000313" key="1">
    <source>
        <dbReference type="EMBL" id="WMW81108.1"/>
    </source>
</evidence>
<organism evidence="1 2">
    <name type="scientific">Undibacterium cyanobacteriorum</name>
    <dbReference type="NCBI Taxonomy" id="3073561"/>
    <lineage>
        <taxon>Bacteria</taxon>
        <taxon>Pseudomonadati</taxon>
        <taxon>Pseudomonadota</taxon>
        <taxon>Betaproteobacteria</taxon>
        <taxon>Burkholderiales</taxon>
        <taxon>Oxalobacteraceae</taxon>
        <taxon>Undibacterium</taxon>
    </lineage>
</organism>
<evidence type="ECO:0000313" key="2">
    <source>
        <dbReference type="Proteomes" id="UP001181355"/>
    </source>
</evidence>
<dbReference type="Pfam" id="PF19463">
    <property type="entry name" value="DUF6000"/>
    <property type="match status" value="1"/>
</dbReference>
<dbReference type="Proteomes" id="UP001181355">
    <property type="component" value="Chromosome"/>
</dbReference>
<protein>
    <submittedName>
        <fullName evidence="1">DUF6000 family protein</fullName>
    </submittedName>
</protein>
<dbReference type="EMBL" id="CP133720">
    <property type="protein sequence ID" value="WMW81108.1"/>
    <property type="molecule type" value="Genomic_DNA"/>
</dbReference>
<gene>
    <name evidence="1" type="ORF">RF679_02210</name>
</gene>